<feature type="domain" description="ABC transporter" evidence="14">
    <location>
        <begin position="1124"/>
        <end position="1360"/>
    </location>
</feature>
<dbReference type="Pfam" id="PF00664">
    <property type="entry name" value="ABC_membrane"/>
    <property type="match status" value="2"/>
</dbReference>
<dbReference type="FunFam" id="1.20.1560.10:FF:000013">
    <property type="entry name" value="ABC transporter C family member 2"/>
    <property type="match status" value="1"/>
</dbReference>
<dbReference type="Gene3D" id="1.20.1560.10">
    <property type="entry name" value="ABC transporter type 1, transmembrane domain"/>
    <property type="match status" value="2"/>
</dbReference>
<keyword evidence="6" id="KW-0547">Nucleotide-binding</keyword>
<dbReference type="Proteomes" id="UP000184300">
    <property type="component" value="Unassembled WGS sequence"/>
</dbReference>
<dbReference type="CDD" id="cd18604">
    <property type="entry name" value="ABC_6TM_VMR1_D2_like"/>
    <property type="match status" value="1"/>
</dbReference>
<dbReference type="GO" id="GO:0016887">
    <property type="term" value="F:ATP hydrolysis activity"/>
    <property type="evidence" value="ECO:0007669"/>
    <property type="project" value="InterPro"/>
</dbReference>
<comment type="similarity">
    <text evidence="2">Belongs to the ABC transporter superfamily. ABCC family. Conjugate transporter (TC 3.A.1.208) subfamily.</text>
</comment>
<evidence type="ECO:0000256" key="4">
    <source>
        <dbReference type="ARBA" id="ARBA00022692"/>
    </source>
</evidence>
<feature type="transmembrane region" description="Helical" evidence="12">
    <location>
        <begin position="395"/>
        <end position="418"/>
    </location>
</feature>
<feature type="chain" id="PRO_5009887868" description="ABC bile acid transporter" evidence="13">
    <location>
        <begin position="20"/>
        <end position="1375"/>
    </location>
</feature>
<dbReference type="OrthoDB" id="6500128at2759"/>
<dbReference type="GO" id="GO:0005524">
    <property type="term" value="F:ATP binding"/>
    <property type="evidence" value="ECO:0007669"/>
    <property type="project" value="UniProtKB-KW"/>
</dbReference>
<feature type="transmembrane region" description="Helical" evidence="12">
    <location>
        <begin position="1034"/>
        <end position="1055"/>
    </location>
</feature>
<evidence type="ECO:0000256" key="1">
    <source>
        <dbReference type="ARBA" id="ARBA00004141"/>
    </source>
</evidence>
<keyword evidence="13" id="KW-0732">Signal</keyword>
<dbReference type="GO" id="GO:0016020">
    <property type="term" value="C:membrane"/>
    <property type="evidence" value="ECO:0007669"/>
    <property type="project" value="UniProtKB-SubCell"/>
</dbReference>
<evidence type="ECO:0000256" key="10">
    <source>
        <dbReference type="ARBA" id="ARBA00023180"/>
    </source>
</evidence>
<feature type="transmembrane region" description="Helical" evidence="12">
    <location>
        <begin position="288"/>
        <end position="307"/>
    </location>
</feature>
<dbReference type="FunFam" id="3.40.50.300:FF:000610">
    <property type="entry name" value="Multidrug resistance-associated ABC transporter"/>
    <property type="match status" value="1"/>
</dbReference>
<evidence type="ECO:0000256" key="11">
    <source>
        <dbReference type="SAM" id="MobiDB-lite"/>
    </source>
</evidence>
<evidence type="ECO:0000256" key="12">
    <source>
        <dbReference type="SAM" id="Phobius"/>
    </source>
</evidence>
<dbReference type="InterPro" id="IPR017871">
    <property type="entry name" value="ABC_transporter-like_CS"/>
</dbReference>
<keyword evidence="17" id="KW-1185">Reference proteome</keyword>
<feature type="region of interest" description="Disordered" evidence="11">
    <location>
        <begin position="741"/>
        <end position="764"/>
    </location>
</feature>
<evidence type="ECO:0000259" key="15">
    <source>
        <dbReference type="PROSITE" id="PS50929"/>
    </source>
</evidence>
<evidence type="ECO:0008006" key="18">
    <source>
        <dbReference type="Google" id="ProtNLM"/>
    </source>
</evidence>
<feature type="domain" description="ABC transmembrane type-1" evidence="15">
    <location>
        <begin position="793"/>
        <end position="1090"/>
    </location>
</feature>
<evidence type="ECO:0000313" key="17">
    <source>
        <dbReference type="Proteomes" id="UP000184300"/>
    </source>
</evidence>
<dbReference type="PROSITE" id="PS50929">
    <property type="entry name" value="ABC_TM1F"/>
    <property type="match status" value="2"/>
</dbReference>
<feature type="transmembrane region" description="Helical" evidence="12">
    <location>
        <begin position="143"/>
        <end position="164"/>
    </location>
</feature>
<dbReference type="SUPFAM" id="SSF90123">
    <property type="entry name" value="ABC transporter transmembrane region"/>
    <property type="match status" value="2"/>
</dbReference>
<feature type="domain" description="ABC transporter" evidence="14">
    <location>
        <begin position="475"/>
        <end position="729"/>
    </location>
</feature>
<evidence type="ECO:0000256" key="3">
    <source>
        <dbReference type="ARBA" id="ARBA00022448"/>
    </source>
</evidence>
<dbReference type="InterPro" id="IPR036640">
    <property type="entry name" value="ABC1_TM_sf"/>
</dbReference>
<evidence type="ECO:0000256" key="6">
    <source>
        <dbReference type="ARBA" id="ARBA00022741"/>
    </source>
</evidence>
<keyword evidence="4 12" id="KW-0812">Transmembrane</keyword>
<feature type="compositionally biased region" description="Basic and acidic residues" evidence="11">
    <location>
        <begin position="753"/>
        <end position="764"/>
    </location>
</feature>
<feature type="transmembrane region" description="Helical" evidence="12">
    <location>
        <begin position="313"/>
        <end position="331"/>
    </location>
</feature>
<feature type="region of interest" description="Disordered" evidence="11">
    <location>
        <begin position="237"/>
        <end position="264"/>
    </location>
</feature>
<dbReference type="SMART" id="SM00382">
    <property type="entry name" value="AAA"/>
    <property type="match status" value="2"/>
</dbReference>
<keyword evidence="5" id="KW-0677">Repeat</keyword>
<accession>A0A1L9VNG6</accession>
<dbReference type="PANTHER" id="PTHR24223">
    <property type="entry name" value="ATP-BINDING CASSETTE SUB-FAMILY C"/>
    <property type="match status" value="1"/>
</dbReference>
<dbReference type="STRING" id="1160497.A0A1L9VNG6"/>
<dbReference type="Gene3D" id="3.40.50.300">
    <property type="entry name" value="P-loop containing nucleotide triphosphate hydrolases"/>
    <property type="match status" value="2"/>
</dbReference>
<feature type="transmembrane region" description="Helical" evidence="12">
    <location>
        <begin position="925"/>
        <end position="944"/>
    </location>
</feature>
<feature type="signal peptide" evidence="13">
    <location>
        <begin position="1"/>
        <end position="19"/>
    </location>
</feature>
<evidence type="ECO:0000313" key="16">
    <source>
        <dbReference type="EMBL" id="OJJ85465.1"/>
    </source>
</evidence>
<keyword evidence="3" id="KW-0813">Transport</keyword>
<keyword evidence="10" id="KW-0325">Glycoprotein</keyword>
<proteinExistence type="inferred from homology"/>
<dbReference type="CDD" id="cd03250">
    <property type="entry name" value="ABCC_MRP_domain1"/>
    <property type="match status" value="1"/>
</dbReference>
<dbReference type="InterPro" id="IPR003593">
    <property type="entry name" value="AAA+_ATPase"/>
</dbReference>
<feature type="domain" description="ABC transmembrane type-1" evidence="15">
    <location>
        <begin position="270"/>
        <end position="453"/>
    </location>
</feature>
<evidence type="ECO:0000256" key="7">
    <source>
        <dbReference type="ARBA" id="ARBA00022840"/>
    </source>
</evidence>
<evidence type="ECO:0000256" key="2">
    <source>
        <dbReference type="ARBA" id="ARBA00009726"/>
    </source>
</evidence>
<sequence>MAVATVVWLVMFLVEMHHARYELQTWKTAQLILSAVDVVLALLVACSALLLPRRPDVLRNGTIVDRQFTVSALDRLTFSWVEPLLSLAARKRDVRVDDLPELDHKTRSETLQVSFAEQQTSDASNKNSGKLLKTLTRCYRSEIVLQFVLAVILSILSFIPQIALLRTLQSLEMPLHDPDRSTRAWLWVFVLGLAMVLSSTVNTWLVWISYGGLNIKITEQLATVIFDKAVRRKDVTQPAQIQAPEGEPLATKPKKDGSSSASGKTHQSTINLIAVDTWRIADFASQSYLLYQCPLQLAIACTLLAQLVGWQGLLAGLGVLLVLMPLNGMAAKRYSRSQGRIMGTRDSKISVILEALQGIRQIKFAALESRWEDKINGFRDSELQSQWAACLWQTALFAMYIVGPVMLSAASLSVYAIINGGLTASVAFTSVSMFGSIEVALTSLPASVAALMNSLVSLGRVEEFLNAPESVPNSVPADSIAFSNTSISWPSHDSAASIENHGFHLHNLNLDFPKGGLSVISGPTGSGKSLLLASIVGECEVLSGTIKAPPRPTFNERINGNQWIIDSAMAYVSQVPWIENATIKDNIIFGLPFDSERYEKVLFVCALEPDLASFADGDSTEIGARGVNLSGGQKWRITLARALYSRAGILLMDDVFSAVDAHTSRHLFEHALTGELAWGRTRVLITHHTALCLSRTDYAIHLDKGSVSYAGPARDVEGEIPSIQSPDTDLLVKATDIPDRDEALVQPPPRPQPENKSKPAQKFVKDEGKETGSIKWGVYKGYITHSDSFSLWFLVLFLYLGYSSLTMARAWWLNVWSSQDSVPERTMSVMHHAVHQLTVTAQKDYDLSFYISVYVGMSVLACVIGAIRTLFVFAVCLRSSRNLFRHLLRNVLRAPMRWLDTVPLGRVINRFTSDFNTIDSAMGGVLGNTIFNAIEIISTVLAGVLVNPVLGLFTTAILLMSLFFARKYLTAARETKRLESTAKSPIFVQFDSVLNGLDTIRAFGKQPIYINRMHGIIDGHARAYWHTWLLNRWLAYRMNLMGAIFTTTTAFLAIAAKGTTASVAGFAISFALRYTAIMSRATQIYSTMELSLNSVERIQEYTEVETEEDTGIDPPAAWPTRGCLEVSDLVVGYAPDLPPVLQGLNFQVEENQRVGVVGRTGAGKSSLALTLFRFLDIRQGQIYVDGIDVSKIKLHHLRSRLAIIPQDPVLFSGTVRSNLDPFGEYDDLQLASALERVHWGGSAQTEKARSLDIPISEGGQNLSQGQRQLLCLARAIVSRPKIMILDEATSAVDKDTDELLQQSVRSEFGRHSTLLVIAHRISTIADFDRILVLDAGRAVEFGAPRELMKVPNGVFRRLVEENGEREELERIIHGN</sequence>
<feature type="transmembrane region" description="Helical" evidence="12">
    <location>
        <begin position="424"/>
        <end position="451"/>
    </location>
</feature>
<comment type="subcellular location">
    <subcellularLocation>
        <location evidence="1">Membrane</location>
        <topology evidence="1">Multi-pass membrane protein</topology>
    </subcellularLocation>
</comment>
<gene>
    <name evidence="16" type="ORF">ASPGLDRAFT_45424</name>
</gene>
<feature type="transmembrane region" description="Helical" evidence="12">
    <location>
        <begin position="849"/>
        <end position="877"/>
    </location>
</feature>
<dbReference type="SUPFAM" id="SSF52540">
    <property type="entry name" value="P-loop containing nucleoside triphosphate hydrolases"/>
    <property type="match status" value="2"/>
</dbReference>
<dbReference type="GeneID" id="34462502"/>
<dbReference type="InterPro" id="IPR003439">
    <property type="entry name" value="ABC_transporter-like_ATP-bd"/>
</dbReference>
<dbReference type="InterPro" id="IPR011527">
    <property type="entry name" value="ABC1_TM_dom"/>
</dbReference>
<evidence type="ECO:0000256" key="5">
    <source>
        <dbReference type="ARBA" id="ARBA00022737"/>
    </source>
</evidence>
<feature type="transmembrane region" description="Helical" evidence="12">
    <location>
        <begin position="789"/>
        <end position="812"/>
    </location>
</feature>
<keyword evidence="8 12" id="KW-1133">Transmembrane helix</keyword>
<keyword evidence="7" id="KW-0067">ATP-binding</keyword>
<dbReference type="InterPro" id="IPR050173">
    <property type="entry name" value="ABC_transporter_C-like"/>
</dbReference>
<dbReference type="EMBL" id="KV878894">
    <property type="protein sequence ID" value="OJJ85465.1"/>
    <property type="molecule type" value="Genomic_DNA"/>
</dbReference>
<dbReference type="PROSITE" id="PS00211">
    <property type="entry name" value="ABC_TRANSPORTER_1"/>
    <property type="match status" value="1"/>
</dbReference>
<protein>
    <recommendedName>
        <fullName evidence="18">ABC bile acid transporter</fullName>
    </recommendedName>
</protein>
<name>A0A1L9VNG6_ASPGL</name>
<dbReference type="FunFam" id="3.40.50.300:FF:000825">
    <property type="entry name" value="ABC bile acid transporter"/>
    <property type="match status" value="1"/>
</dbReference>
<dbReference type="RefSeq" id="XP_022402163.1">
    <property type="nucleotide sequence ID" value="XM_022546241.1"/>
</dbReference>
<dbReference type="CDD" id="cd03244">
    <property type="entry name" value="ABCC_MRP_domain2"/>
    <property type="match status" value="1"/>
</dbReference>
<dbReference type="InterPro" id="IPR027417">
    <property type="entry name" value="P-loop_NTPase"/>
</dbReference>
<dbReference type="GO" id="GO:0140359">
    <property type="term" value="F:ABC-type transporter activity"/>
    <property type="evidence" value="ECO:0007669"/>
    <property type="project" value="InterPro"/>
</dbReference>
<dbReference type="Pfam" id="PF00005">
    <property type="entry name" value="ABC_tran"/>
    <property type="match status" value="2"/>
</dbReference>
<evidence type="ECO:0000259" key="14">
    <source>
        <dbReference type="PROSITE" id="PS50893"/>
    </source>
</evidence>
<dbReference type="PANTHER" id="PTHR24223:SF456">
    <property type="entry name" value="MULTIDRUG RESISTANCE-ASSOCIATED PROTEIN LETHAL(2)03659"/>
    <property type="match status" value="1"/>
</dbReference>
<dbReference type="GO" id="GO:0005737">
    <property type="term" value="C:cytoplasm"/>
    <property type="evidence" value="ECO:0007669"/>
    <property type="project" value="UniProtKB-ARBA"/>
</dbReference>
<feature type="transmembrane region" description="Helical" evidence="12">
    <location>
        <begin position="950"/>
        <end position="969"/>
    </location>
</feature>
<evidence type="ECO:0000256" key="13">
    <source>
        <dbReference type="SAM" id="SignalP"/>
    </source>
</evidence>
<dbReference type="VEuPathDB" id="FungiDB:ASPGLDRAFT_45424"/>
<organism evidence="16 17">
    <name type="scientific">Aspergillus glaucus CBS 516.65</name>
    <dbReference type="NCBI Taxonomy" id="1160497"/>
    <lineage>
        <taxon>Eukaryota</taxon>
        <taxon>Fungi</taxon>
        <taxon>Dikarya</taxon>
        <taxon>Ascomycota</taxon>
        <taxon>Pezizomycotina</taxon>
        <taxon>Eurotiomycetes</taxon>
        <taxon>Eurotiomycetidae</taxon>
        <taxon>Eurotiales</taxon>
        <taxon>Aspergillaceae</taxon>
        <taxon>Aspergillus</taxon>
        <taxon>Aspergillus subgen. Aspergillus</taxon>
    </lineage>
</organism>
<dbReference type="CDD" id="cd18596">
    <property type="entry name" value="ABC_6TM_VMR1_D1_like"/>
    <property type="match status" value="1"/>
</dbReference>
<feature type="transmembrane region" description="Helical" evidence="12">
    <location>
        <begin position="29"/>
        <end position="51"/>
    </location>
</feature>
<reference evidence="17" key="1">
    <citation type="journal article" date="2017" name="Genome Biol.">
        <title>Comparative genomics reveals high biological diversity and specific adaptations in the industrially and medically important fungal genus Aspergillus.</title>
        <authorList>
            <person name="de Vries R.P."/>
            <person name="Riley R."/>
            <person name="Wiebenga A."/>
            <person name="Aguilar-Osorio G."/>
            <person name="Amillis S."/>
            <person name="Uchima C.A."/>
            <person name="Anderluh G."/>
            <person name="Asadollahi M."/>
            <person name="Askin M."/>
            <person name="Barry K."/>
            <person name="Battaglia E."/>
            <person name="Bayram O."/>
            <person name="Benocci T."/>
            <person name="Braus-Stromeyer S.A."/>
            <person name="Caldana C."/>
            <person name="Canovas D."/>
            <person name="Cerqueira G.C."/>
            <person name="Chen F."/>
            <person name="Chen W."/>
            <person name="Choi C."/>
            <person name="Clum A."/>
            <person name="Dos Santos R.A."/>
            <person name="Damasio A.R."/>
            <person name="Diallinas G."/>
            <person name="Emri T."/>
            <person name="Fekete E."/>
            <person name="Flipphi M."/>
            <person name="Freyberg S."/>
            <person name="Gallo A."/>
            <person name="Gournas C."/>
            <person name="Habgood R."/>
            <person name="Hainaut M."/>
            <person name="Harispe M.L."/>
            <person name="Henrissat B."/>
            <person name="Hilden K.S."/>
            <person name="Hope R."/>
            <person name="Hossain A."/>
            <person name="Karabika E."/>
            <person name="Karaffa L."/>
            <person name="Karanyi Z."/>
            <person name="Krasevec N."/>
            <person name="Kuo A."/>
            <person name="Kusch H."/>
            <person name="LaButti K."/>
            <person name="Lagendijk E.L."/>
            <person name="Lapidus A."/>
            <person name="Levasseur A."/>
            <person name="Lindquist E."/>
            <person name="Lipzen A."/>
            <person name="Logrieco A.F."/>
            <person name="MacCabe A."/>
            <person name="Maekelae M.R."/>
            <person name="Malavazi I."/>
            <person name="Melin P."/>
            <person name="Meyer V."/>
            <person name="Mielnichuk N."/>
            <person name="Miskei M."/>
            <person name="Molnar A.P."/>
            <person name="Mule G."/>
            <person name="Ngan C.Y."/>
            <person name="Orejas M."/>
            <person name="Orosz E."/>
            <person name="Ouedraogo J.P."/>
            <person name="Overkamp K.M."/>
            <person name="Park H.-S."/>
            <person name="Perrone G."/>
            <person name="Piumi F."/>
            <person name="Punt P.J."/>
            <person name="Ram A.F."/>
            <person name="Ramon A."/>
            <person name="Rauscher S."/>
            <person name="Record E."/>
            <person name="Riano-Pachon D.M."/>
            <person name="Robert V."/>
            <person name="Roehrig J."/>
            <person name="Ruller R."/>
            <person name="Salamov A."/>
            <person name="Salih N.S."/>
            <person name="Samson R.A."/>
            <person name="Sandor E."/>
            <person name="Sanguinetti M."/>
            <person name="Schuetze T."/>
            <person name="Sepcic K."/>
            <person name="Shelest E."/>
            <person name="Sherlock G."/>
            <person name="Sophianopoulou V."/>
            <person name="Squina F.M."/>
            <person name="Sun H."/>
            <person name="Susca A."/>
            <person name="Todd R.B."/>
            <person name="Tsang A."/>
            <person name="Unkles S.E."/>
            <person name="van de Wiele N."/>
            <person name="van Rossen-Uffink D."/>
            <person name="Oliveira J.V."/>
            <person name="Vesth T.C."/>
            <person name="Visser J."/>
            <person name="Yu J.-H."/>
            <person name="Zhou M."/>
            <person name="Andersen M.R."/>
            <person name="Archer D.B."/>
            <person name="Baker S.E."/>
            <person name="Benoit I."/>
            <person name="Brakhage A.A."/>
            <person name="Braus G.H."/>
            <person name="Fischer R."/>
            <person name="Frisvad J.C."/>
            <person name="Goldman G.H."/>
            <person name="Houbraken J."/>
            <person name="Oakley B."/>
            <person name="Pocsi I."/>
            <person name="Scazzocchio C."/>
            <person name="Seiboth B."/>
            <person name="vanKuyk P.A."/>
            <person name="Wortman J."/>
            <person name="Dyer P.S."/>
            <person name="Grigoriev I.V."/>
        </authorList>
    </citation>
    <scope>NUCLEOTIDE SEQUENCE [LARGE SCALE GENOMIC DNA]</scope>
    <source>
        <strain evidence="17">CBS 516.65</strain>
    </source>
</reference>
<keyword evidence="9 12" id="KW-0472">Membrane</keyword>
<dbReference type="PROSITE" id="PS50893">
    <property type="entry name" value="ABC_TRANSPORTER_2"/>
    <property type="match status" value="2"/>
</dbReference>
<evidence type="ECO:0000256" key="8">
    <source>
        <dbReference type="ARBA" id="ARBA00022989"/>
    </source>
</evidence>
<evidence type="ECO:0000256" key="9">
    <source>
        <dbReference type="ARBA" id="ARBA00023136"/>
    </source>
</evidence>
<feature type="transmembrane region" description="Helical" evidence="12">
    <location>
        <begin position="184"/>
        <end position="207"/>
    </location>
</feature>